<dbReference type="EMBL" id="AMLP01000001">
    <property type="protein sequence ID" value="ELS59034.1"/>
    <property type="molecule type" value="Genomic_DNA"/>
</dbReference>
<dbReference type="NCBIfam" id="NF033179">
    <property type="entry name" value="TnsA_like_Actin"/>
    <property type="match status" value="1"/>
</dbReference>
<dbReference type="Proteomes" id="UP000011205">
    <property type="component" value="Unassembled WGS sequence"/>
</dbReference>
<reference evidence="1 2" key="1">
    <citation type="journal article" date="2013" name="Genome Announc.">
        <title>Draft Genome Sequence of Streptomyces viridochromogenes Strain Tu57, Producer of Avilamycin.</title>
        <authorList>
            <person name="Gruning B.A."/>
            <person name="Erxleben A."/>
            <person name="Hahnlein A."/>
            <person name="Gunther S."/>
        </authorList>
    </citation>
    <scope>NUCLEOTIDE SEQUENCE [LARGE SCALE GENOMIC DNA]</scope>
    <source>
        <strain evidence="1 2">Tue57</strain>
    </source>
</reference>
<gene>
    <name evidence="1" type="ORF">STVIR_0028</name>
</gene>
<sequence length="255" mass="27814">MGGVSAVDASSDLLAGEAVPGAGQGVVALYREPYGPVRSCGAAGLQGVVLEEFGPVSEPVPYRGRRGIITYWPVATREQTVVCGSLRQWRLAVELDFEPAWAAFSAGPVELRWRAGGRLRRWRPDFLARTADGVREVLVLKPSGQESLPAARLQVLEEVARSAGWRVRQVREPSGVRARNLGWLAGYRFPEGDEEGQGQALLEAFRQPTGLRAGVAASGLDELTGLDLAYRMLWQRRLLFDTAYPLLPDAMAWTA</sequence>
<dbReference type="AlphaFoldDB" id="L8PSH6"/>
<comment type="caution">
    <text evidence="1">The sequence shown here is derived from an EMBL/GenBank/DDBJ whole genome shotgun (WGS) entry which is preliminary data.</text>
</comment>
<evidence type="ECO:0000313" key="2">
    <source>
        <dbReference type="Proteomes" id="UP000011205"/>
    </source>
</evidence>
<evidence type="ECO:0000313" key="1">
    <source>
        <dbReference type="EMBL" id="ELS59034.1"/>
    </source>
</evidence>
<dbReference type="PATRIC" id="fig|1160705.3.peg.27"/>
<name>L8PSH6_STRVR</name>
<proteinExistence type="predicted"/>
<organism evidence="1 2">
    <name type="scientific">Streptomyces viridochromogenes Tue57</name>
    <dbReference type="NCBI Taxonomy" id="1160705"/>
    <lineage>
        <taxon>Bacteria</taxon>
        <taxon>Bacillati</taxon>
        <taxon>Actinomycetota</taxon>
        <taxon>Actinomycetes</taxon>
        <taxon>Kitasatosporales</taxon>
        <taxon>Streptomycetaceae</taxon>
        <taxon>Streptomyces</taxon>
    </lineage>
</organism>
<dbReference type="InterPro" id="IPR048000">
    <property type="entry name" value="TnsA-like"/>
</dbReference>
<protein>
    <recommendedName>
        <fullName evidence="3">TnsA endonuclease N-terminal domain-containing protein</fullName>
    </recommendedName>
</protein>
<accession>L8PSH6</accession>
<evidence type="ECO:0008006" key="3">
    <source>
        <dbReference type="Google" id="ProtNLM"/>
    </source>
</evidence>